<feature type="compositionally biased region" description="Basic and acidic residues" evidence="1">
    <location>
        <begin position="298"/>
        <end position="318"/>
    </location>
</feature>
<feature type="region of interest" description="Disordered" evidence="1">
    <location>
        <begin position="411"/>
        <end position="435"/>
    </location>
</feature>
<accession>A0A644VB46</accession>
<feature type="compositionally biased region" description="Basic and acidic residues" evidence="1">
    <location>
        <begin position="97"/>
        <end position="106"/>
    </location>
</feature>
<gene>
    <name evidence="2" type="ORF">SDC9_34602</name>
</gene>
<evidence type="ECO:0000313" key="2">
    <source>
        <dbReference type="EMBL" id="MPL88576.1"/>
    </source>
</evidence>
<feature type="compositionally biased region" description="Basic residues" evidence="1">
    <location>
        <begin position="341"/>
        <end position="350"/>
    </location>
</feature>
<evidence type="ECO:0000256" key="1">
    <source>
        <dbReference type="SAM" id="MobiDB-lite"/>
    </source>
</evidence>
<feature type="compositionally biased region" description="Basic residues" evidence="1">
    <location>
        <begin position="220"/>
        <end position="229"/>
    </location>
</feature>
<reference evidence="2" key="1">
    <citation type="submission" date="2019-08" db="EMBL/GenBank/DDBJ databases">
        <authorList>
            <person name="Kucharzyk K."/>
            <person name="Murdoch R.W."/>
            <person name="Higgins S."/>
            <person name="Loffler F."/>
        </authorList>
    </citation>
    <scope>NUCLEOTIDE SEQUENCE</scope>
</reference>
<feature type="compositionally biased region" description="Basic and acidic residues" evidence="1">
    <location>
        <begin position="411"/>
        <end position="429"/>
    </location>
</feature>
<name>A0A644VB46_9ZZZZ</name>
<organism evidence="2">
    <name type="scientific">bioreactor metagenome</name>
    <dbReference type="NCBI Taxonomy" id="1076179"/>
    <lineage>
        <taxon>unclassified sequences</taxon>
        <taxon>metagenomes</taxon>
        <taxon>ecological metagenomes</taxon>
    </lineage>
</organism>
<protein>
    <submittedName>
        <fullName evidence="2">Uncharacterized protein</fullName>
    </submittedName>
</protein>
<dbReference type="EMBL" id="VSSQ01000261">
    <property type="protein sequence ID" value="MPL88576.1"/>
    <property type="molecule type" value="Genomic_DNA"/>
</dbReference>
<feature type="compositionally biased region" description="Basic and acidic residues" evidence="1">
    <location>
        <begin position="250"/>
        <end position="260"/>
    </location>
</feature>
<feature type="region of interest" description="Disordered" evidence="1">
    <location>
        <begin position="97"/>
        <end position="133"/>
    </location>
</feature>
<dbReference type="AlphaFoldDB" id="A0A644VB46"/>
<comment type="caution">
    <text evidence="2">The sequence shown here is derived from an EMBL/GenBank/DDBJ whole genome shotgun (WGS) entry which is preliminary data.</text>
</comment>
<sequence>MTPPHGASPKQEEGGAAPLFAFSKFTPRDISGNWKREGRLHPGPVPGVSGVLVLIGGIGVGLCDAQHRIAQHRRDQRARKHPHAHRVHLVVGLEVQRADEERHGEADAGEAGNAVELHPGGGGGQAGDAQLDHRPGRAEDAELLAEHERERDAERQRLEQIADAHAREVHPGVRIGEDRHDQEHHVRVQRVFERMRGRFAVAVLERDEEGGDDTRERGVHARFQHQHPKHGAEDQRRRQPVATGQVAQQHQRDRDQREQQIMRLQMLGVEDRDHQDSAEVVENGEGEQEDLQPRRHPGAKECDDADGKGDVGRGRDRPGLGVRGVAPVEGEEDQRRGEHAAKRRHPGQHHIRGLLQPALDDLALQFEPDEQEEHRHQPVVDPQDQRFRQPVIAKQDGELRIQHVGVERRQARVRGQEGEHRRQHQHDAACRLVLK</sequence>
<proteinExistence type="predicted"/>
<feature type="region of interest" description="Disordered" evidence="1">
    <location>
        <begin position="207"/>
        <end position="350"/>
    </location>
</feature>